<dbReference type="Pfam" id="PF00654">
    <property type="entry name" value="Voltage_CLC"/>
    <property type="match status" value="1"/>
</dbReference>
<feature type="transmembrane region" description="Helical" evidence="5">
    <location>
        <begin position="156"/>
        <end position="175"/>
    </location>
</feature>
<feature type="transmembrane region" description="Helical" evidence="5">
    <location>
        <begin position="182"/>
        <end position="202"/>
    </location>
</feature>
<comment type="subcellular location">
    <subcellularLocation>
        <location evidence="1">Membrane</location>
        <topology evidence="1">Multi-pass membrane protein</topology>
    </subcellularLocation>
</comment>
<evidence type="ECO:0000256" key="2">
    <source>
        <dbReference type="ARBA" id="ARBA00022692"/>
    </source>
</evidence>
<evidence type="ECO:0000256" key="1">
    <source>
        <dbReference type="ARBA" id="ARBA00004141"/>
    </source>
</evidence>
<gene>
    <name evidence="6" type="ORF">H9810_05715</name>
</gene>
<evidence type="ECO:0000256" key="3">
    <source>
        <dbReference type="ARBA" id="ARBA00022989"/>
    </source>
</evidence>
<dbReference type="PANTHER" id="PTHR43427">
    <property type="entry name" value="CHLORIDE CHANNEL PROTEIN CLC-E"/>
    <property type="match status" value="1"/>
</dbReference>
<dbReference type="PANTHER" id="PTHR43427:SF12">
    <property type="entry name" value="CHLORIDE TRANSPORTER"/>
    <property type="match status" value="1"/>
</dbReference>
<feature type="transmembrane region" description="Helical" evidence="5">
    <location>
        <begin position="21"/>
        <end position="43"/>
    </location>
</feature>
<keyword evidence="3 5" id="KW-1133">Transmembrane helix</keyword>
<evidence type="ECO:0000313" key="6">
    <source>
        <dbReference type="EMBL" id="HIZ48198.1"/>
    </source>
</evidence>
<feature type="transmembrane region" description="Helical" evidence="5">
    <location>
        <begin position="55"/>
        <end position="74"/>
    </location>
</feature>
<reference evidence="6" key="1">
    <citation type="journal article" date="2021" name="PeerJ">
        <title>Extensive microbial diversity within the chicken gut microbiome revealed by metagenomics and culture.</title>
        <authorList>
            <person name="Gilroy R."/>
            <person name="Ravi A."/>
            <person name="Getino M."/>
            <person name="Pursley I."/>
            <person name="Horton D.L."/>
            <person name="Alikhan N.F."/>
            <person name="Baker D."/>
            <person name="Gharbi K."/>
            <person name="Hall N."/>
            <person name="Watson M."/>
            <person name="Adriaenssens E.M."/>
            <person name="Foster-Nyarko E."/>
            <person name="Jarju S."/>
            <person name="Secka A."/>
            <person name="Antonio M."/>
            <person name="Oren A."/>
            <person name="Chaudhuri R.R."/>
            <person name="La Ragione R."/>
            <person name="Hildebrand F."/>
            <person name="Pallen M.J."/>
        </authorList>
    </citation>
    <scope>NUCLEOTIDE SEQUENCE</scope>
    <source>
        <strain evidence="6">3436</strain>
    </source>
</reference>
<reference evidence="6" key="2">
    <citation type="submission" date="2021-04" db="EMBL/GenBank/DDBJ databases">
        <authorList>
            <person name="Gilroy R."/>
        </authorList>
    </citation>
    <scope>NUCLEOTIDE SEQUENCE</scope>
    <source>
        <strain evidence="6">3436</strain>
    </source>
</reference>
<feature type="transmembrane region" description="Helical" evidence="5">
    <location>
        <begin position="222"/>
        <end position="246"/>
    </location>
</feature>
<dbReference type="GO" id="GO:0015108">
    <property type="term" value="F:chloride transmembrane transporter activity"/>
    <property type="evidence" value="ECO:0007669"/>
    <property type="project" value="InterPro"/>
</dbReference>
<evidence type="ECO:0000313" key="7">
    <source>
        <dbReference type="Proteomes" id="UP000824031"/>
    </source>
</evidence>
<dbReference type="AlphaFoldDB" id="A0A9D2F2K9"/>
<dbReference type="InterPro" id="IPR014743">
    <property type="entry name" value="Cl-channel_core"/>
</dbReference>
<proteinExistence type="predicted"/>
<evidence type="ECO:0000256" key="5">
    <source>
        <dbReference type="SAM" id="Phobius"/>
    </source>
</evidence>
<dbReference type="Gene3D" id="1.10.3080.10">
    <property type="entry name" value="Clc chloride channel"/>
    <property type="match status" value="1"/>
</dbReference>
<accession>A0A9D2F2K9</accession>
<organism evidence="6 7">
    <name type="scientific">Candidatus Gemmiger excrementavium</name>
    <dbReference type="NCBI Taxonomy" id="2838608"/>
    <lineage>
        <taxon>Bacteria</taxon>
        <taxon>Bacillati</taxon>
        <taxon>Bacillota</taxon>
        <taxon>Clostridia</taxon>
        <taxon>Eubacteriales</taxon>
        <taxon>Gemmiger</taxon>
    </lineage>
</organism>
<feature type="transmembrane region" description="Helical" evidence="5">
    <location>
        <begin position="377"/>
        <end position="397"/>
    </location>
</feature>
<protein>
    <submittedName>
        <fullName evidence="6">Chloride channel protein</fullName>
    </submittedName>
</protein>
<comment type="caution">
    <text evidence="6">The sequence shown here is derived from an EMBL/GenBank/DDBJ whole genome shotgun (WGS) entry which is preliminary data.</text>
</comment>
<keyword evidence="2 5" id="KW-0812">Transmembrane</keyword>
<dbReference type="SUPFAM" id="SSF81340">
    <property type="entry name" value="Clc chloride channel"/>
    <property type="match status" value="1"/>
</dbReference>
<dbReference type="InterPro" id="IPR001807">
    <property type="entry name" value="ClC"/>
</dbReference>
<feature type="transmembrane region" description="Helical" evidence="5">
    <location>
        <begin position="321"/>
        <end position="341"/>
    </location>
</feature>
<sequence>MATMQQHLRSAAHYLAVCAKWLALAVLAGCVTGPLGAAFGLALNWANATRAAQSWLLYLLPVGGLVIVFLYRHFDPDGGGSTNQVFVAVRERKVLTLRTAPLIFFSTVVTHLLGGSSGREGAALLLGGSVLGQLGQKLHLSRQDCRQMTMCGMAGAFSAIFGTPLAATVFTLEVVDVGAMQYAALLPCLVSALVGVWISRTMGLAPTSFTLDAAVDADPLNLARVVVLGALLAALSILFCELLHTAPKLYARFFPNPYLRVVAGGVLLILLTKLLGTTDYNGAGSAVIAAAIAGQALPWAFVCKMLFTALTLGCGFKGGEIVPIFFTGATFGCVAAPLLGLPAPLGAALGMAALFCGCTNSPLASICLGLEVFGGQCLPLFALVCAVSYMLSSYFSLYHEQHFLHSKLRIAGVQRLHDHWVEAEPEEENELSAGK</sequence>
<dbReference type="EMBL" id="DXBO01000084">
    <property type="protein sequence ID" value="HIZ48198.1"/>
    <property type="molecule type" value="Genomic_DNA"/>
</dbReference>
<dbReference type="Proteomes" id="UP000824031">
    <property type="component" value="Unassembled WGS sequence"/>
</dbReference>
<dbReference type="InterPro" id="IPR050368">
    <property type="entry name" value="ClC-type_chloride_channel"/>
</dbReference>
<feature type="transmembrane region" description="Helical" evidence="5">
    <location>
        <begin position="347"/>
        <end position="370"/>
    </location>
</feature>
<feature type="transmembrane region" description="Helical" evidence="5">
    <location>
        <begin position="258"/>
        <end position="276"/>
    </location>
</feature>
<keyword evidence="4 5" id="KW-0472">Membrane</keyword>
<dbReference type="GO" id="GO:0016020">
    <property type="term" value="C:membrane"/>
    <property type="evidence" value="ECO:0007669"/>
    <property type="project" value="UniProtKB-SubCell"/>
</dbReference>
<name>A0A9D2F2K9_9FIRM</name>
<evidence type="ECO:0000256" key="4">
    <source>
        <dbReference type="ARBA" id="ARBA00023136"/>
    </source>
</evidence>
<feature type="transmembrane region" description="Helical" evidence="5">
    <location>
        <begin position="95"/>
        <end position="114"/>
    </location>
</feature>